<dbReference type="Proteomes" id="UP000522864">
    <property type="component" value="Unassembled WGS sequence"/>
</dbReference>
<evidence type="ECO:0000313" key="1">
    <source>
        <dbReference type="EMBL" id="NWB86183.1"/>
    </source>
</evidence>
<accession>A0A7Y7WRD6</accession>
<dbReference type="RefSeq" id="WP_152736792.1">
    <property type="nucleotide sequence ID" value="NZ_JACAQA010000009.1"/>
</dbReference>
<reference evidence="1 2" key="1">
    <citation type="submission" date="2020-04" db="EMBL/GenBank/DDBJ databases">
        <title>Molecular characterization of pseudomonads from Agaricus bisporus reveal novel blotch 2 pathogens in Western Europe.</title>
        <authorList>
            <person name="Taparia T."/>
            <person name="Krijger M."/>
            <person name="Haynes E."/>
            <person name="Elpinstone J.G."/>
            <person name="Noble R."/>
            <person name="Van Der Wolf J."/>
        </authorList>
    </citation>
    <scope>NUCLEOTIDE SEQUENCE [LARGE SCALE GENOMIC DNA]</scope>
    <source>
        <strain evidence="1 2">G9001</strain>
    </source>
</reference>
<name>A0A7Y7WRD6_9PSED</name>
<dbReference type="AlphaFoldDB" id="A0A7Y7WRD6"/>
<sequence length="212" mass="22882">MGVSNVFLCAAKSAGAIKKEKFSQGKLIRAEQSSIIRQGICGGISMIFLGLYAKHGLRSLTDAKSYSWSALLEFGLKIQNGLAEVHVDGVGQTASQASAQALAINCTRLGPVVGLKFVKMYPVLTWPCQERISRIVMSEPGYYLIGIPGHYVTAVCSRSGSTVFFDCNAGAAEFSGVDGMIRMLAGYFNNKQVMDLYTGSTNNVHIMRFDAM</sequence>
<comment type="caution">
    <text evidence="1">The sequence shown here is derived from an EMBL/GenBank/DDBJ whole genome shotgun (WGS) entry which is preliminary data.</text>
</comment>
<dbReference type="EMBL" id="JACAQA010000009">
    <property type="protein sequence ID" value="NWB86183.1"/>
    <property type="molecule type" value="Genomic_DNA"/>
</dbReference>
<organism evidence="1 2">
    <name type="scientific">Pseudomonas gingeri</name>
    <dbReference type="NCBI Taxonomy" id="117681"/>
    <lineage>
        <taxon>Bacteria</taxon>
        <taxon>Pseudomonadati</taxon>
        <taxon>Pseudomonadota</taxon>
        <taxon>Gammaproteobacteria</taxon>
        <taxon>Pseudomonadales</taxon>
        <taxon>Pseudomonadaceae</taxon>
        <taxon>Pseudomonas</taxon>
    </lineage>
</organism>
<protein>
    <submittedName>
        <fullName evidence="1">Uncharacterized protein</fullName>
    </submittedName>
</protein>
<gene>
    <name evidence="1" type="ORF">HX830_14985</name>
</gene>
<evidence type="ECO:0000313" key="2">
    <source>
        <dbReference type="Proteomes" id="UP000522864"/>
    </source>
</evidence>
<proteinExistence type="predicted"/>